<accession>A0ABY7GDE2</accession>
<dbReference type="PANTHER" id="PTHR13314:SF2">
    <property type="entry name" value="CALCIUM CHANNEL FLOWER HOMOLOG"/>
    <property type="match status" value="1"/>
</dbReference>
<evidence type="ECO:0000256" key="4">
    <source>
        <dbReference type="ARBA" id="ARBA00022989"/>
    </source>
</evidence>
<keyword evidence="3 6" id="KW-0812">Transmembrane</keyword>
<dbReference type="SMART" id="SM01077">
    <property type="entry name" value="Cg6151-P"/>
    <property type="match status" value="1"/>
</dbReference>
<gene>
    <name evidence="7" type="ORF">MAR_033901</name>
</gene>
<evidence type="ECO:0000256" key="5">
    <source>
        <dbReference type="ARBA" id="ARBA00023136"/>
    </source>
</evidence>
<keyword evidence="5 6" id="KW-0472">Membrane</keyword>
<sequence length="121" mass="13072">MQASNQQNTAQDDQVSWWFKLLARGLGTIGGLDMCEPLGVPEILAGFMVVVLEAPCCCPFLDFIDKIGKFSENRPYWQKGALYVGSGIVPILLCFSTTTVLGCALVFGTGVLYGMMALGKK</sequence>
<organism evidence="7 8">
    <name type="scientific">Mya arenaria</name>
    <name type="common">Soft-shell clam</name>
    <dbReference type="NCBI Taxonomy" id="6604"/>
    <lineage>
        <taxon>Eukaryota</taxon>
        <taxon>Metazoa</taxon>
        <taxon>Spiralia</taxon>
        <taxon>Lophotrochozoa</taxon>
        <taxon>Mollusca</taxon>
        <taxon>Bivalvia</taxon>
        <taxon>Autobranchia</taxon>
        <taxon>Heteroconchia</taxon>
        <taxon>Euheterodonta</taxon>
        <taxon>Imparidentia</taxon>
        <taxon>Neoheterodontei</taxon>
        <taxon>Myida</taxon>
        <taxon>Myoidea</taxon>
        <taxon>Myidae</taxon>
        <taxon>Mya</taxon>
    </lineage>
</organism>
<evidence type="ECO:0000256" key="6">
    <source>
        <dbReference type="SAM" id="Phobius"/>
    </source>
</evidence>
<evidence type="ECO:0000313" key="7">
    <source>
        <dbReference type="EMBL" id="WAR31359.1"/>
    </source>
</evidence>
<dbReference type="Pfam" id="PF10233">
    <property type="entry name" value="Cg6151-P"/>
    <property type="match status" value="1"/>
</dbReference>
<comment type="similarity">
    <text evidence="2">Belongs to the calcium channel flower family.</text>
</comment>
<name>A0ABY7GDE2_MYAAR</name>
<dbReference type="PANTHER" id="PTHR13314">
    <property type="entry name" value="CALCIUM CHANNEL FLOWER HOMOLOG"/>
    <property type="match status" value="1"/>
</dbReference>
<keyword evidence="4 6" id="KW-1133">Transmembrane helix</keyword>
<evidence type="ECO:0000256" key="3">
    <source>
        <dbReference type="ARBA" id="ARBA00022692"/>
    </source>
</evidence>
<keyword evidence="8" id="KW-1185">Reference proteome</keyword>
<proteinExistence type="inferred from homology"/>
<evidence type="ECO:0000313" key="8">
    <source>
        <dbReference type="Proteomes" id="UP001164746"/>
    </source>
</evidence>
<feature type="transmembrane region" description="Helical" evidence="6">
    <location>
        <begin position="99"/>
        <end position="118"/>
    </location>
</feature>
<reference evidence="7" key="1">
    <citation type="submission" date="2022-11" db="EMBL/GenBank/DDBJ databases">
        <title>Centuries of genome instability and evolution in soft-shell clam transmissible cancer (bioRxiv).</title>
        <authorList>
            <person name="Hart S.F.M."/>
            <person name="Yonemitsu M.A."/>
            <person name="Giersch R.M."/>
            <person name="Beal B.F."/>
            <person name="Arriagada G."/>
            <person name="Davis B.W."/>
            <person name="Ostrander E.A."/>
            <person name="Goff S.P."/>
            <person name="Metzger M.J."/>
        </authorList>
    </citation>
    <scope>NUCLEOTIDE SEQUENCE</scope>
    <source>
        <strain evidence="7">MELC-2E11</strain>
        <tissue evidence="7">Siphon/mantle</tissue>
    </source>
</reference>
<evidence type="ECO:0000256" key="1">
    <source>
        <dbReference type="ARBA" id="ARBA00004127"/>
    </source>
</evidence>
<dbReference type="InterPro" id="IPR019365">
    <property type="entry name" value="TVP18/Ca-channel_flower"/>
</dbReference>
<protein>
    <submittedName>
        <fullName evidence="7">FLOWR-like protein</fullName>
    </submittedName>
</protein>
<dbReference type="EMBL" id="CP111028">
    <property type="protein sequence ID" value="WAR31359.1"/>
    <property type="molecule type" value="Genomic_DNA"/>
</dbReference>
<dbReference type="Proteomes" id="UP001164746">
    <property type="component" value="Chromosome 17"/>
</dbReference>
<comment type="subcellular location">
    <subcellularLocation>
        <location evidence="1">Endomembrane system</location>
        <topology evidence="1">Multi-pass membrane protein</topology>
    </subcellularLocation>
</comment>
<evidence type="ECO:0000256" key="2">
    <source>
        <dbReference type="ARBA" id="ARBA00010023"/>
    </source>
</evidence>